<evidence type="ECO:0000313" key="2">
    <source>
        <dbReference type="EMBL" id="MCB8875512.1"/>
    </source>
</evidence>
<dbReference type="InterPro" id="IPR006311">
    <property type="entry name" value="TAT_signal"/>
</dbReference>
<keyword evidence="3" id="KW-1185">Reference proteome</keyword>
<dbReference type="Gene3D" id="3.30.160.150">
    <property type="entry name" value="Lipoprotein like domain"/>
    <property type="match status" value="1"/>
</dbReference>
<gene>
    <name evidence="2" type="ORF">ASILVAE211_09995</name>
</gene>
<reference evidence="2" key="1">
    <citation type="journal article" date="2021" name="Microorganisms">
        <title>Acidisoma silvae sp. nov. and Acidisomacellulosilytica sp. nov., Two Acidophilic Bacteria Isolated from Decaying Wood, Hydrolyzing Cellulose and Producing Poly-3-hydroxybutyrate.</title>
        <authorList>
            <person name="Mieszkin S."/>
            <person name="Pouder E."/>
            <person name="Uroz S."/>
            <person name="Simon-Colin C."/>
            <person name="Alain K."/>
        </authorList>
    </citation>
    <scope>NUCLEOTIDE SEQUENCE</scope>
    <source>
        <strain evidence="2">HW T2.11</strain>
    </source>
</reference>
<keyword evidence="1" id="KW-0732">Signal</keyword>
<dbReference type="EMBL" id="JAESVB010000003">
    <property type="protein sequence ID" value="MCB8875512.1"/>
    <property type="molecule type" value="Genomic_DNA"/>
</dbReference>
<evidence type="ECO:0000256" key="1">
    <source>
        <dbReference type="SAM" id="SignalP"/>
    </source>
</evidence>
<proteinExistence type="predicted"/>
<comment type="caution">
    <text evidence="2">The sequence shown here is derived from an EMBL/GenBank/DDBJ whole genome shotgun (WGS) entry which is preliminary data.</text>
</comment>
<dbReference type="AlphaFoldDB" id="A0A963YRD6"/>
<name>A0A963YRD6_9PROT</name>
<sequence>MSALLRRRLLHFGGAALALGGLAGCSLHPVYAPDAFGNGPTGGASIQSQLREVAVPVLGQRSGQLLQEALQTRLYGGEQPSLTRYNLSVSFNISQVGLGVQGDSTTTYVRFVASAPWSLVSQDDPQHKVLISGYAQSADGLNSFDNQPFGQELETNTVTQRTADAIADQITISLAHYFAVAERKREQQAALAKQPG</sequence>
<dbReference type="RefSeq" id="WP_227321156.1">
    <property type="nucleotide sequence ID" value="NZ_JAESVB010000003.1"/>
</dbReference>
<dbReference type="Proteomes" id="UP000708298">
    <property type="component" value="Unassembled WGS sequence"/>
</dbReference>
<organism evidence="2 3">
    <name type="scientific">Acidisoma silvae</name>
    <dbReference type="NCBI Taxonomy" id="2802396"/>
    <lineage>
        <taxon>Bacteria</taxon>
        <taxon>Pseudomonadati</taxon>
        <taxon>Pseudomonadota</taxon>
        <taxon>Alphaproteobacteria</taxon>
        <taxon>Acetobacterales</taxon>
        <taxon>Acidocellaceae</taxon>
        <taxon>Acidisoma</taxon>
    </lineage>
</organism>
<evidence type="ECO:0000313" key="3">
    <source>
        <dbReference type="Proteomes" id="UP000708298"/>
    </source>
</evidence>
<dbReference type="PROSITE" id="PS51318">
    <property type="entry name" value="TAT"/>
    <property type="match status" value="1"/>
</dbReference>
<accession>A0A963YRD6</accession>
<feature type="signal peptide" evidence="1">
    <location>
        <begin position="1"/>
        <end position="18"/>
    </location>
</feature>
<dbReference type="PROSITE" id="PS51257">
    <property type="entry name" value="PROKAR_LIPOPROTEIN"/>
    <property type="match status" value="1"/>
</dbReference>
<protein>
    <submittedName>
        <fullName evidence="2">Uncharacterized protein</fullName>
    </submittedName>
</protein>
<feature type="chain" id="PRO_5037489298" evidence="1">
    <location>
        <begin position="19"/>
        <end position="196"/>
    </location>
</feature>
<reference evidence="2" key="2">
    <citation type="submission" date="2021-01" db="EMBL/GenBank/DDBJ databases">
        <authorList>
            <person name="Mieszkin S."/>
            <person name="Pouder E."/>
            <person name="Alain K."/>
        </authorList>
    </citation>
    <scope>NUCLEOTIDE SEQUENCE</scope>
    <source>
        <strain evidence="2">HW T2.11</strain>
    </source>
</reference>